<organism evidence="1 2">
    <name type="scientific">Artomyces pyxidatus</name>
    <dbReference type="NCBI Taxonomy" id="48021"/>
    <lineage>
        <taxon>Eukaryota</taxon>
        <taxon>Fungi</taxon>
        <taxon>Dikarya</taxon>
        <taxon>Basidiomycota</taxon>
        <taxon>Agaricomycotina</taxon>
        <taxon>Agaricomycetes</taxon>
        <taxon>Russulales</taxon>
        <taxon>Auriscalpiaceae</taxon>
        <taxon>Artomyces</taxon>
    </lineage>
</organism>
<dbReference type="EMBL" id="MU277273">
    <property type="protein sequence ID" value="KAI0056031.1"/>
    <property type="molecule type" value="Genomic_DNA"/>
</dbReference>
<proteinExistence type="predicted"/>
<name>A0ACB8SJZ2_9AGAM</name>
<protein>
    <submittedName>
        <fullName evidence="1">Cytochrome P450</fullName>
    </submittedName>
</protein>
<keyword evidence="2" id="KW-1185">Reference proteome</keyword>
<comment type="caution">
    <text evidence="1">The sequence shown here is derived from an EMBL/GenBank/DDBJ whole genome shotgun (WGS) entry which is preliminary data.</text>
</comment>
<sequence>MSSWKELSGNSISVVLAVALSFTVSYIARYLRSPWRKVPPGPRGLPLLGNIRELANTRWLTSLAPRDTYGEMMYLRVPGMSVLVLNSIRVAADLLDRRATINSDRPRLVLASEIYTGGLELALSPYGDVWRRMRRAAHEGLNATSVKRFNPIQMKEAVVLALDMLADGNEWDAHLRRHSASSIMSTVYDSPMIAPGNVAGYEAMKQINEHGARIQLVLLPGSHFVDIFPWLKNIPSRLAKWKRTGEYWFARDTQMFQGLLRKIRNDLSTGMDNIALGATLLKHQHRHSLSDPEIAWLAGIMFLAGSDTTTISLSWWLVAMINHPEAQARAHAELDAVIGRDRVPTFADLPHLPYVRATVKEALRWRPAFPLGLPHATTEDDWYEGKFIPKGTICFANFKACNQDPAVCGEDAARFEPARHLDADGKLGQPPPDTKDEGHVGYGFGRRVCIGRHLANDAMAIAVAMMLWATDISHAKDERGVDIPVVADDYVDMQLIQRPIPFKCKIVPRFPEALDMLSEERDRQG</sequence>
<accession>A0ACB8SJZ2</accession>
<reference evidence="1" key="1">
    <citation type="submission" date="2021-03" db="EMBL/GenBank/DDBJ databases">
        <authorList>
            <consortium name="DOE Joint Genome Institute"/>
            <person name="Ahrendt S."/>
            <person name="Looney B.P."/>
            <person name="Miyauchi S."/>
            <person name="Morin E."/>
            <person name="Drula E."/>
            <person name="Courty P.E."/>
            <person name="Chicoki N."/>
            <person name="Fauchery L."/>
            <person name="Kohler A."/>
            <person name="Kuo A."/>
            <person name="Labutti K."/>
            <person name="Pangilinan J."/>
            <person name="Lipzen A."/>
            <person name="Riley R."/>
            <person name="Andreopoulos W."/>
            <person name="He G."/>
            <person name="Johnson J."/>
            <person name="Barry K.W."/>
            <person name="Grigoriev I.V."/>
            <person name="Nagy L."/>
            <person name="Hibbett D."/>
            <person name="Henrissat B."/>
            <person name="Matheny P.B."/>
            <person name="Labbe J."/>
            <person name="Martin F."/>
        </authorList>
    </citation>
    <scope>NUCLEOTIDE SEQUENCE</scope>
    <source>
        <strain evidence="1">HHB10654</strain>
    </source>
</reference>
<evidence type="ECO:0000313" key="1">
    <source>
        <dbReference type="EMBL" id="KAI0056031.1"/>
    </source>
</evidence>
<evidence type="ECO:0000313" key="2">
    <source>
        <dbReference type="Proteomes" id="UP000814140"/>
    </source>
</evidence>
<reference evidence="1" key="2">
    <citation type="journal article" date="2022" name="New Phytol.">
        <title>Evolutionary transition to the ectomycorrhizal habit in the genomes of a hyperdiverse lineage of mushroom-forming fungi.</title>
        <authorList>
            <person name="Looney B."/>
            <person name="Miyauchi S."/>
            <person name="Morin E."/>
            <person name="Drula E."/>
            <person name="Courty P.E."/>
            <person name="Kohler A."/>
            <person name="Kuo A."/>
            <person name="LaButti K."/>
            <person name="Pangilinan J."/>
            <person name="Lipzen A."/>
            <person name="Riley R."/>
            <person name="Andreopoulos W."/>
            <person name="He G."/>
            <person name="Johnson J."/>
            <person name="Nolan M."/>
            <person name="Tritt A."/>
            <person name="Barry K.W."/>
            <person name="Grigoriev I.V."/>
            <person name="Nagy L.G."/>
            <person name="Hibbett D."/>
            <person name="Henrissat B."/>
            <person name="Matheny P.B."/>
            <person name="Labbe J."/>
            <person name="Martin F.M."/>
        </authorList>
    </citation>
    <scope>NUCLEOTIDE SEQUENCE</scope>
    <source>
        <strain evidence="1">HHB10654</strain>
    </source>
</reference>
<dbReference type="Proteomes" id="UP000814140">
    <property type="component" value="Unassembled WGS sequence"/>
</dbReference>
<gene>
    <name evidence="1" type="ORF">BV25DRAFT_1921354</name>
</gene>